<feature type="region of interest" description="Disordered" evidence="1">
    <location>
        <begin position="1"/>
        <end position="22"/>
    </location>
</feature>
<dbReference type="OrthoDB" id="195058at2157"/>
<evidence type="ECO:0000256" key="1">
    <source>
        <dbReference type="SAM" id="MobiDB-lite"/>
    </source>
</evidence>
<gene>
    <name evidence="2" type="ORF">HUG12_11975</name>
</gene>
<name>A0A7D5LB98_9EURY</name>
<proteinExistence type="predicted"/>
<dbReference type="CDD" id="cd02947">
    <property type="entry name" value="TRX_family"/>
    <property type="match status" value="1"/>
</dbReference>
<sequence length="125" mass="13846">MSRLETMRPDPEADRDGEPPADAVETLADEGLTFRVWGGDWCPDCTDQLPRFAAALDAAGVPEERVEQFPVEKVDGEKRGPGMDEHDVAYIPTVVVSRDGEELARFVESEDVPITEHLARELEPV</sequence>
<dbReference type="SUPFAM" id="SSF52833">
    <property type="entry name" value="Thioredoxin-like"/>
    <property type="match status" value="1"/>
</dbReference>
<accession>A0A7D5LB98</accession>
<dbReference type="AlphaFoldDB" id="A0A7D5LB98"/>
<feature type="compositionally biased region" description="Basic and acidic residues" evidence="1">
    <location>
        <begin position="1"/>
        <end position="18"/>
    </location>
</feature>
<dbReference type="Proteomes" id="UP000509626">
    <property type="component" value="Chromosome"/>
</dbReference>
<protein>
    <submittedName>
        <fullName evidence="2">Thioredoxin family protein</fullName>
    </submittedName>
</protein>
<dbReference type="EMBL" id="CP058579">
    <property type="protein sequence ID" value="QLG62407.1"/>
    <property type="molecule type" value="Genomic_DNA"/>
</dbReference>
<dbReference type="KEGG" id="halu:HUG12_11975"/>
<reference evidence="2 3" key="1">
    <citation type="submission" date="2020-06" db="EMBL/GenBank/DDBJ databases">
        <title>NJ-3-1, isolated from saline soil.</title>
        <authorList>
            <person name="Cui H.L."/>
            <person name="Shi X."/>
        </authorList>
    </citation>
    <scope>NUCLEOTIDE SEQUENCE [LARGE SCALE GENOMIC DNA]</scope>
    <source>
        <strain evidence="2 3">NJ-3-1</strain>
    </source>
</reference>
<dbReference type="InterPro" id="IPR036249">
    <property type="entry name" value="Thioredoxin-like_sf"/>
</dbReference>
<organism evidence="2 3">
    <name type="scientific">Halorarum salinum</name>
    <dbReference type="NCBI Taxonomy" id="2743089"/>
    <lineage>
        <taxon>Archaea</taxon>
        <taxon>Methanobacteriati</taxon>
        <taxon>Methanobacteriota</taxon>
        <taxon>Stenosarchaea group</taxon>
        <taxon>Halobacteria</taxon>
        <taxon>Halobacteriales</taxon>
        <taxon>Haloferacaceae</taxon>
        <taxon>Halorarum</taxon>
    </lineage>
</organism>
<dbReference type="RefSeq" id="WP_179268992.1">
    <property type="nucleotide sequence ID" value="NZ_CP058579.1"/>
</dbReference>
<dbReference type="Gene3D" id="3.40.30.10">
    <property type="entry name" value="Glutaredoxin"/>
    <property type="match status" value="1"/>
</dbReference>
<evidence type="ECO:0000313" key="2">
    <source>
        <dbReference type="EMBL" id="QLG62407.1"/>
    </source>
</evidence>
<dbReference type="GeneID" id="56038188"/>
<feature type="region of interest" description="Disordered" evidence="1">
    <location>
        <begin position="67"/>
        <end position="86"/>
    </location>
</feature>
<evidence type="ECO:0000313" key="3">
    <source>
        <dbReference type="Proteomes" id="UP000509626"/>
    </source>
</evidence>
<keyword evidence="3" id="KW-1185">Reference proteome</keyword>